<dbReference type="EMBL" id="CQPA01000041">
    <property type="protein sequence ID" value="CNU88495.1"/>
    <property type="molecule type" value="Genomic_DNA"/>
</dbReference>
<organism evidence="6 7">
    <name type="scientific">Salmonella enterica subsp. enterica serovar Bovismorbificans</name>
    <dbReference type="NCBI Taxonomy" id="58097"/>
    <lineage>
        <taxon>Bacteria</taxon>
        <taxon>Pseudomonadati</taxon>
        <taxon>Pseudomonadota</taxon>
        <taxon>Gammaproteobacteria</taxon>
        <taxon>Enterobacterales</taxon>
        <taxon>Enterobacteriaceae</taxon>
        <taxon>Salmonella</taxon>
    </lineage>
</organism>
<dbReference type="InterPro" id="IPR050176">
    <property type="entry name" value="LTTR"/>
</dbReference>
<keyword evidence="4" id="KW-0804">Transcription</keyword>
<evidence type="ECO:0000256" key="2">
    <source>
        <dbReference type="ARBA" id="ARBA00023015"/>
    </source>
</evidence>
<dbReference type="Gene3D" id="1.10.10.10">
    <property type="entry name" value="Winged helix-like DNA-binding domain superfamily/Winged helix DNA-binding domain"/>
    <property type="match status" value="1"/>
</dbReference>
<evidence type="ECO:0000256" key="1">
    <source>
        <dbReference type="ARBA" id="ARBA00009437"/>
    </source>
</evidence>
<evidence type="ECO:0000313" key="6">
    <source>
        <dbReference type="EMBL" id="CNU88495.1"/>
    </source>
</evidence>
<dbReference type="SUPFAM" id="SSF53850">
    <property type="entry name" value="Periplasmic binding protein-like II"/>
    <property type="match status" value="1"/>
</dbReference>
<dbReference type="Pfam" id="PF03466">
    <property type="entry name" value="LysR_substrate"/>
    <property type="match status" value="1"/>
</dbReference>
<dbReference type="GO" id="GO:0003700">
    <property type="term" value="F:DNA-binding transcription factor activity"/>
    <property type="evidence" value="ECO:0007669"/>
    <property type="project" value="InterPro"/>
</dbReference>
<dbReference type="AlphaFoldDB" id="A0A655DW47"/>
<evidence type="ECO:0000256" key="3">
    <source>
        <dbReference type="ARBA" id="ARBA00023125"/>
    </source>
</evidence>
<comment type="similarity">
    <text evidence="1">Belongs to the LysR transcriptional regulatory family.</text>
</comment>
<dbReference type="InterPro" id="IPR036388">
    <property type="entry name" value="WH-like_DNA-bd_sf"/>
</dbReference>
<proteinExistence type="inferred from homology"/>
<reference evidence="6 7" key="1">
    <citation type="submission" date="2015-03" db="EMBL/GenBank/DDBJ databases">
        <authorList>
            <consortium name="Pathogen Informatics"/>
        </authorList>
    </citation>
    <scope>NUCLEOTIDE SEQUENCE [LARGE SCALE GENOMIC DNA]</scope>
    <source>
        <strain evidence="6 7">A1104</strain>
    </source>
</reference>
<keyword evidence="3" id="KW-0238">DNA-binding</keyword>
<dbReference type="PANTHER" id="PTHR30579:SF7">
    <property type="entry name" value="HTH-TYPE TRANSCRIPTIONAL REGULATOR LRHA-RELATED"/>
    <property type="match status" value="1"/>
</dbReference>
<dbReference type="InterPro" id="IPR000847">
    <property type="entry name" value="LysR_HTH_N"/>
</dbReference>
<keyword evidence="2" id="KW-0805">Transcription regulation</keyword>
<name>A0A655DW47_SALET</name>
<dbReference type="SUPFAM" id="SSF46785">
    <property type="entry name" value="Winged helix' DNA-binding domain"/>
    <property type="match status" value="1"/>
</dbReference>
<accession>A0A655DW47</accession>
<dbReference type="Gene3D" id="3.40.190.10">
    <property type="entry name" value="Periplasmic binding protein-like II"/>
    <property type="match status" value="2"/>
</dbReference>
<dbReference type="GO" id="GO:0003677">
    <property type="term" value="F:DNA binding"/>
    <property type="evidence" value="ECO:0007669"/>
    <property type="project" value="UniProtKB-KW"/>
</dbReference>
<gene>
    <name evidence="6" type="primary">lrhA</name>
    <name evidence="6" type="ORF">ERS008198_03794</name>
</gene>
<dbReference type="FunFam" id="3.40.190.10:FF:000069">
    <property type="entry name" value="HTH-type transcriptional regulator lrhA"/>
    <property type="match status" value="1"/>
</dbReference>
<dbReference type="FunFam" id="3.40.190.10:FF:000042">
    <property type="entry name" value="LysR family transcriptional regulator"/>
    <property type="match status" value="1"/>
</dbReference>
<dbReference type="PROSITE" id="PS50931">
    <property type="entry name" value="HTH_LYSR"/>
    <property type="match status" value="1"/>
</dbReference>
<sequence>MQRLEQLVGKELFARHGRNKLLTEHGIQLLGYARKILRFNDEACSSLMFSNLQGVLTIGASDESADTILPFLLSRISSVYPKLALDVRVKRNAYMVDMVKSQEVDLVVTTNQPHSLDCLNLRTSPTHWYCAAEYVLQRGEPVPLVLLDDPSPFRDMVLETLNAAGIPWRLAYVASTLPAVRAAVKAGLGVTARPVEMMSPDLRVLGAADGLPPLPDTEYLLCRDPNSQNELAMVIFHAMESYQNPWHYNQFSAEGGDDPLMVEGGFE</sequence>
<dbReference type="Proteomes" id="UP000041314">
    <property type="component" value="Unassembled WGS sequence"/>
</dbReference>
<dbReference type="InterPro" id="IPR036390">
    <property type="entry name" value="WH_DNA-bd_sf"/>
</dbReference>
<feature type="domain" description="HTH lysR-type" evidence="5">
    <location>
        <begin position="1"/>
        <end position="23"/>
    </location>
</feature>
<dbReference type="PANTHER" id="PTHR30579">
    <property type="entry name" value="TRANSCRIPTIONAL REGULATOR"/>
    <property type="match status" value="1"/>
</dbReference>
<evidence type="ECO:0000256" key="4">
    <source>
        <dbReference type="ARBA" id="ARBA00023163"/>
    </source>
</evidence>
<dbReference type="CDD" id="cd08439">
    <property type="entry name" value="PBP2_LrhA_like"/>
    <property type="match status" value="1"/>
</dbReference>
<evidence type="ECO:0000259" key="5">
    <source>
        <dbReference type="PROSITE" id="PS50931"/>
    </source>
</evidence>
<dbReference type="InterPro" id="IPR005119">
    <property type="entry name" value="LysR_subst-bd"/>
</dbReference>
<protein>
    <submittedName>
        <fullName evidence="6">NADH dehydrogenase operon transcriptional regulator</fullName>
    </submittedName>
</protein>
<evidence type="ECO:0000313" key="7">
    <source>
        <dbReference type="Proteomes" id="UP000041314"/>
    </source>
</evidence>